<dbReference type="FunFam" id="3.40.570.10:FF:000008">
    <property type="entry name" value="Probable NUC1-dna/rna non-specific nuclease, mitochondrial"/>
    <property type="match status" value="1"/>
</dbReference>
<evidence type="ECO:0000256" key="4">
    <source>
        <dbReference type="ARBA" id="ARBA00022723"/>
    </source>
</evidence>
<evidence type="ECO:0000256" key="2">
    <source>
        <dbReference type="ARBA" id="ARBA00010052"/>
    </source>
</evidence>
<keyword evidence="4 9" id="KW-0479">Metal-binding</keyword>
<dbReference type="EC" id="3.1.30.-" evidence="10"/>
<dbReference type="InterPro" id="IPR018524">
    <property type="entry name" value="DNA/RNA_endonuclease_AS"/>
</dbReference>
<dbReference type="OrthoDB" id="5418055at2759"/>
<dbReference type="Proteomes" id="UP000305067">
    <property type="component" value="Unassembled WGS sequence"/>
</dbReference>
<feature type="domain" description="DNA/RNA non-specific endonuclease/pyrophosphatase/phosphodiesterase" evidence="14">
    <location>
        <begin position="98"/>
        <end position="326"/>
    </location>
</feature>
<evidence type="ECO:0000256" key="12">
    <source>
        <dbReference type="SAM" id="SignalP"/>
    </source>
</evidence>
<dbReference type="InterPro" id="IPR001604">
    <property type="entry name" value="Endo_G_ENPP1-like_dom"/>
</dbReference>
<feature type="compositionally biased region" description="Polar residues" evidence="11">
    <location>
        <begin position="44"/>
        <end position="56"/>
    </location>
</feature>
<evidence type="ECO:0000256" key="10">
    <source>
        <dbReference type="RuleBase" id="RU366055"/>
    </source>
</evidence>
<dbReference type="SMART" id="SM00477">
    <property type="entry name" value="NUC"/>
    <property type="match status" value="1"/>
</dbReference>
<feature type="chain" id="PRO_5022820481" description="Endonuclease" evidence="12">
    <location>
        <begin position="23"/>
        <end position="361"/>
    </location>
</feature>
<dbReference type="GO" id="GO:0005634">
    <property type="term" value="C:nucleus"/>
    <property type="evidence" value="ECO:0007669"/>
    <property type="project" value="TreeGrafter"/>
</dbReference>
<dbReference type="GO" id="GO:0006309">
    <property type="term" value="P:apoptotic DNA fragmentation"/>
    <property type="evidence" value="ECO:0007669"/>
    <property type="project" value="TreeGrafter"/>
</dbReference>
<evidence type="ECO:0000256" key="6">
    <source>
        <dbReference type="ARBA" id="ARBA00022801"/>
    </source>
</evidence>
<keyword evidence="7" id="KW-0460">Magnesium</keyword>
<dbReference type="EMBL" id="ML178814">
    <property type="protein sequence ID" value="TFL07559.1"/>
    <property type="molecule type" value="Genomic_DNA"/>
</dbReference>
<dbReference type="PROSITE" id="PS01070">
    <property type="entry name" value="NUCLEASE_NON_SPEC"/>
    <property type="match status" value="1"/>
</dbReference>
<evidence type="ECO:0000256" key="5">
    <source>
        <dbReference type="ARBA" id="ARBA00022759"/>
    </source>
</evidence>
<dbReference type="GO" id="GO:0004521">
    <property type="term" value="F:RNA endonuclease activity"/>
    <property type="evidence" value="ECO:0007669"/>
    <property type="project" value="TreeGrafter"/>
</dbReference>
<feature type="binding site" evidence="9">
    <location>
        <position position="205"/>
    </location>
    <ligand>
        <name>Mg(2+)</name>
        <dbReference type="ChEBI" id="CHEBI:18420"/>
        <note>catalytic</note>
    </ligand>
</feature>
<dbReference type="GO" id="GO:0005743">
    <property type="term" value="C:mitochondrial inner membrane"/>
    <property type="evidence" value="ECO:0007669"/>
    <property type="project" value="TreeGrafter"/>
</dbReference>
<reference evidence="15 16" key="1">
    <citation type="journal article" date="2019" name="Nat. Ecol. Evol.">
        <title>Megaphylogeny resolves global patterns of mushroom evolution.</title>
        <authorList>
            <person name="Varga T."/>
            <person name="Krizsan K."/>
            <person name="Foldi C."/>
            <person name="Dima B."/>
            <person name="Sanchez-Garcia M."/>
            <person name="Sanchez-Ramirez S."/>
            <person name="Szollosi G.J."/>
            <person name="Szarkandi J.G."/>
            <person name="Papp V."/>
            <person name="Albert L."/>
            <person name="Andreopoulos W."/>
            <person name="Angelini C."/>
            <person name="Antonin V."/>
            <person name="Barry K.W."/>
            <person name="Bougher N.L."/>
            <person name="Buchanan P."/>
            <person name="Buyck B."/>
            <person name="Bense V."/>
            <person name="Catcheside P."/>
            <person name="Chovatia M."/>
            <person name="Cooper J."/>
            <person name="Damon W."/>
            <person name="Desjardin D."/>
            <person name="Finy P."/>
            <person name="Geml J."/>
            <person name="Haridas S."/>
            <person name="Hughes K."/>
            <person name="Justo A."/>
            <person name="Karasinski D."/>
            <person name="Kautmanova I."/>
            <person name="Kiss B."/>
            <person name="Kocsube S."/>
            <person name="Kotiranta H."/>
            <person name="LaButti K.M."/>
            <person name="Lechner B.E."/>
            <person name="Liimatainen K."/>
            <person name="Lipzen A."/>
            <person name="Lukacs Z."/>
            <person name="Mihaltcheva S."/>
            <person name="Morgado L.N."/>
            <person name="Niskanen T."/>
            <person name="Noordeloos M.E."/>
            <person name="Ohm R.A."/>
            <person name="Ortiz-Santana B."/>
            <person name="Ovrebo C."/>
            <person name="Racz N."/>
            <person name="Riley R."/>
            <person name="Savchenko A."/>
            <person name="Shiryaev A."/>
            <person name="Soop K."/>
            <person name="Spirin V."/>
            <person name="Szebenyi C."/>
            <person name="Tomsovsky M."/>
            <person name="Tulloss R.E."/>
            <person name="Uehling J."/>
            <person name="Grigoriev I.V."/>
            <person name="Vagvolgyi C."/>
            <person name="Papp T."/>
            <person name="Martin F.M."/>
            <person name="Miettinen O."/>
            <person name="Hibbett D.S."/>
            <person name="Nagy L.G."/>
        </authorList>
    </citation>
    <scope>NUCLEOTIDE SEQUENCE [LARGE SCALE GENOMIC DNA]</scope>
    <source>
        <strain evidence="15 16">CBS 309.79</strain>
    </source>
</reference>
<keyword evidence="16" id="KW-1185">Reference proteome</keyword>
<sequence length="361" mass="38863">MSGAALHAAVFTAGALAGGTAAYLSTRRNASAGVAPPLTPPGRANTTPSRGASTEVSPVPIRPEVLKPAGLGDVSLFSPANLPVLKYGNPGPIADPLVRQAYVAAYDRRLRHPAWTAEHLTLASLGRSNIFVPSETTESGDRTKSTFKEDASLPASFRAKLSDYMRSGYDRGHMVPAADAKFSQSAMDETFLLSNIAPQVGEGFNRHYWAYLEDWCRRLTGSFSDVYVFTIPLYLPKQGLDGKWRVSYEVIGSPPNIAVPTHFAKVVLATKPSSPSTPDLVEISQGAFVLPNAPIPDDTPLASFVIPVEAVEKAAGLTLVSETLLAQSKHICKTTRCQVVVRRFDEARKRPEHKRAISSPK</sequence>
<evidence type="ECO:0000259" key="14">
    <source>
        <dbReference type="SMART" id="SM00892"/>
    </source>
</evidence>
<accession>A0A5C3R440</accession>
<name>A0A5C3R440_9AGAR</name>
<evidence type="ECO:0000256" key="11">
    <source>
        <dbReference type="SAM" id="MobiDB-lite"/>
    </source>
</evidence>
<dbReference type="GO" id="GO:0000014">
    <property type="term" value="F:single-stranded DNA endodeoxyribonuclease activity"/>
    <property type="evidence" value="ECO:0007669"/>
    <property type="project" value="TreeGrafter"/>
</dbReference>
<evidence type="ECO:0000259" key="13">
    <source>
        <dbReference type="SMART" id="SM00477"/>
    </source>
</evidence>
<dbReference type="Pfam" id="PF01223">
    <property type="entry name" value="Endonuclease_NS"/>
    <property type="match status" value="1"/>
</dbReference>
<dbReference type="SMART" id="SM00892">
    <property type="entry name" value="Endonuclease_NS"/>
    <property type="match status" value="1"/>
</dbReference>
<organism evidence="15 16">
    <name type="scientific">Pterulicium gracile</name>
    <dbReference type="NCBI Taxonomy" id="1884261"/>
    <lineage>
        <taxon>Eukaryota</taxon>
        <taxon>Fungi</taxon>
        <taxon>Dikarya</taxon>
        <taxon>Basidiomycota</taxon>
        <taxon>Agaricomycotina</taxon>
        <taxon>Agaricomycetes</taxon>
        <taxon>Agaricomycetidae</taxon>
        <taxon>Agaricales</taxon>
        <taxon>Pleurotineae</taxon>
        <taxon>Pterulaceae</taxon>
        <taxon>Pterulicium</taxon>
    </lineage>
</organism>
<keyword evidence="5 10" id="KW-0255">Endonuclease</keyword>
<evidence type="ECO:0000256" key="1">
    <source>
        <dbReference type="ARBA" id="ARBA00001946"/>
    </source>
</evidence>
<dbReference type="GO" id="GO:0003676">
    <property type="term" value="F:nucleic acid binding"/>
    <property type="evidence" value="ECO:0007669"/>
    <property type="project" value="InterPro"/>
</dbReference>
<feature type="domain" description="ENPP1-3/EXOG-like endonuclease/phosphodiesterase" evidence="13">
    <location>
        <begin position="99"/>
        <end position="326"/>
    </location>
</feature>
<dbReference type="PANTHER" id="PTHR13966">
    <property type="entry name" value="ENDONUCLEASE RELATED"/>
    <property type="match status" value="1"/>
</dbReference>
<keyword evidence="12" id="KW-0732">Signal</keyword>
<dbReference type="GO" id="GO:0046872">
    <property type="term" value="F:metal ion binding"/>
    <property type="evidence" value="ECO:0007669"/>
    <property type="project" value="UniProtKB-KW"/>
</dbReference>
<evidence type="ECO:0000256" key="3">
    <source>
        <dbReference type="ARBA" id="ARBA00022722"/>
    </source>
</evidence>
<evidence type="ECO:0000313" key="16">
    <source>
        <dbReference type="Proteomes" id="UP000305067"/>
    </source>
</evidence>
<dbReference type="STRING" id="1884261.A0A5C3R440"/>
<keyword evidence="3 10" id="KW-0540">Nuclease</keyword>
<evidence type="ECO:0000256" key="9">
    <source>
        <dbReference type="PIRSR" id="PIRSR640255-2"/>
    </source>
</evidence>
<dbReference type="SUPFAM" id="SSF54060">
    <property type="entry name" value="His-Me finger endonucleases"/>
    <property type="match status" value="1"/>
</dbReference>
<proteinExistence type="inferred from homology"/>
<dbReference type="InterPro" id="IPR020821">
    <property type="entry name" value="ENPP1-3/EXOG-like_nuc-like"/>
</dbReference>
<feature type="active site" description="Proton acceptor" evidence="8">
    <location>
        <position position="173"/>
    </location>
</feature>
<dbReference type="CDD" id="cd00091">
    <property type="entry name" value="NUC"/>
    <property type="match status" value="1"/>
</dbReference>
<dbReference type="InterPro" id="IPR040255">
    <property type="entry name" value="Non-specific_endonuclease"/>
</dbReference>
<evidence type="ECO:0000313" key="15">
    <source>
        <dbReference type="EMBL" id="TFL07559.1"/>
    </source>
</evidence>
<dbReference type="PANTHER" id="PTHR13966:SF5">
    <property type="entry name" value="ENDONUCLEASE G, MITOCHONDRIAL"/>
    <property type="match status" value="1"/>
</dbReference>
<comment type="similarity">
    <text evidence="2 10">Belongs to the DNA/RNA non-specific endonuclease family.</text>
</comment>
<dbReference type="InterPro" id="IPR044925">
    <property type="entry name" value="His-Me_finger_sf"/>
</dbReference>
<feature type="region of interest" description="Disordered" evidence="11">
    <location>
        <begin position="33"/>
        <end position="57"/>
    </location>
</feature>
<evidence type="ECO:0000256" key="7">
    <source>
        <dbReference type="ARBA" id="ARBA00022842"/>
    </source>
</evidence>
<protein>
    <recommendedName>
        <fullName evidence="10">Endonuclease</fullName>
        <ecNumber evidence="10">3.1.30.-</ecNumber>
    </recommendedName>
</protein>
<comment type="cofactor">
    <cofactor evidence="1 10">
        <name>Mg(2+)</name>
        <dbReference type="ChEBI" id="CHEBI:18420"/>
    </cofactor>
</comment>
<gene>
    <name evidence="15" type="ORF">BDV98DRAFT_539387</name>
</gene>
<evidence type="ECO:0000256" key="8">
    <source>
        <dbReference type="PIRSR" id="PIRSR640255-1"/>
    </source>
</evidence>
<keyword evidence="6 10" id="KW-0378">Hydrolase</keyword>
<dbReference type="Gene3D" id="3.40.570.10">
    <property type="entry name" value="Extracellular Endonuclease, subunit A"/>
    <property type="match status" value="1"/>
</dbReference>
<dbReference type="InterPro" id="IPR044929">
    <property type="entry name" value="DNA/RNA_non-sp_Endonuclease_sf"/>
</dbReference>
<dbReference type="AlphaFoldDB" id="A0A5C3R440"/>
<feature type="signal peptide" evidence="12">
    <location>
        <begin position="1"/>
        <end position="22"/>
    </location>
</feature>